<name>A0A3D8IPG6_9HELI</name>
<accession>A0A3D8IPG6</accession>
<keyword evidence="8" id="KW-1185">Reference proteome</keyword>
<comment type="function">
    <text evidence="1 6">Forms part of the ribosomal stalk, playing a central role in the interaction of the ribosome with GTP-bound translation factors.</text>
</comment>
<evidence type="ECO:0000256" key="6">
    <source>
        <dbReference type="HAMAP-Rule" id="MF_00362"/>
    </source>
</evidence>
<evidence type="ECO:0000256" key="4">
    <source>
        <dbReference type="ARBA" id="ARBA00023274"/>
    </source>
</evidence>
<dbReference type="AlphaFoldDB" id="A0A3D8IPG6"/>
<keyword evidence="3 6" id="KW-0689">Ribosomal protein</keyword>
<comment type="caution">
    <text evidence="7">The sequence shown here is derived from an EMBL/GenBank/DDBJ whole genome shotgun (WGS) entry which is preliminary data.</text>
</comment>
<proteinExistence type="inferred from homology"/>
<organism evidence="7 8">
    <name type="scientific">Helicobacter didelphidarum</name>
    <dbReference type="NCBI Taxonomy" id="2040648"/>
    <lineage>
        <taxon>Bacteria</taxon>
        <taxon>Pseudomonadati</taxon>
        <taxon>Campylobacterota</taxon>
        <taxon>Epsilonproteobacteria</taxon>
        <taxon>Campylobacterales</taxon>
        <taxon>Helicobacteraceae</taxon>
        <taxon>Helicobacter</taxon>
    </lineage>
</organism>
<keyword evidence="4 6" id="KW-0687">Ribonucleoprotein</keyword>
<dbReference type="GO" id="GO:0003735">
    <property type="term" value="F:structural constituent of ribosome"/>
    <property type="evidence" value="ECO:0007669"/>
    <property type="project" value="InterPro"/>
</dbReference>
<dbReference type="PROSITE" id="PS01109">
    <property type="entry name" value="RIBOSOMAL_L10"/>
    <property type="match status" value="1"/>
</dbReference>
<dbReference type="EMBL" id="NXLQ01000003">
    <property type="protein sequence ID" value="RDU66806.1"/>
    <property type="molecule type" value="Genomic_DNA"/>
</dbReference>
<evidence type="ECO:0000313" key="8">
    <source>
        <dbReference type="Proteomes" id="UP000256379"/>
    </source>
</evidence>
<reference evidence="7 8" key="1">
    <citation type="submission" date="2018-04" db="EMBL/GenBank/DDBJ databases">
        <title>Novel Campyloabacter and Helicobacter Species and Strains.</title>
        <authorList>
            <person name="Mannion A.J."/>
            <person name="Shen Z."/>
            <person name="Fox J.G."/>
        </authorList>
    </citation>
    <scope>NUCLEOTIDE SEQUENCE [LARGE SCALE GENOMIC DNA]</scope>
    <source>
        <strain evidence="7 8">MIT 17-337</strain>
    </source>
</reference>
<evidence type="ECO:0000256" key="1">
    <source>
        <dbReference type="ARBA" id="ARBA00002633"/>
    </source>
</evidence>
<evidence type="ECO:0000256" key="2">
    <source>
        <dbReference type="ARBA" id="ARBA00008889"/>
    </source>
</evidence>
<dbReference type="Gene3D" id="3.30.70.1730">
    <property type="match status" value="1"/>
</dbReference>
<sequence>MTKKKKEDLVTNLSESFKNANAMIVCDYRGLSVKKLESLRRDSKQADIQVRVIKNKLANIALKQAGYLPSELKDTNIYIWSNDQISLAKVVCKFQEANNENFKVKFGYFDGEIVDSKHIESVSKLPSRDELIGMLLSVWTAPARYFVTGLDNLRKQKEEQGA</sequence>
<dbReference type="RefSeq" id="WP_115542592.1">
    <property type="nucleotide sequence ID" value="NZ_NXLQ01000003.1"/>
</dbReference>
<gene>
    <name evidence="6" type="primary">rplJ</name>
    <name evidence="7" type="ORF">CQA53_03275</name>
</gene>
<dbReference type="GO" id="GO:0015934">
    <property type="term" value="C:large ribosomal subunit"/>
    <property type="evidence" value="ECO:0007669"/>
    <property type="project" value="InterPro"/>
</dbReference>
<dbReference type="CDD" id="cd05797">
    <property type="entry name" value="Ribosomal_L10"/>
    <property type="match status" value="1"/>
</dbReference>
<comment type="subunit">
    <text evidence="6">Part of the ribosomal stalk of the 50S ribosomal subunit. The N-terminus interacts with L11 and the large rRNA to form the base of the stalk. The C-terminus forms an elongated spine to which L12 dimers bind in a sequential fashion forming a multimeric L10(L12)X complex.</text>
</comment>
<comment type="similarity">
    <text evidence="2 6">Belongs to the universal ribosomal protein uL10 family.</text>
</comment>
<keyword evidence="6" id="KW-0699">rRNA-binding</keyword>
<dbReference type="InterPro" id="IPR002363">
    <property type="entry name" value="Ribosomal_uL10_CS_bac"/>
</dbReference>
<dbReference type="PANTHER" id="PTHR11560">
    <property type="entry name" value="39S RIBOSOMAL PROTEIN L10, MITOCHONDRIAL"/>
    <property type="match status" value="1"/>
</dbReference>
<dbReference type="Pfam" id="PF00466">
    <property type="entry name" value="Ribosomal_L10"/>
    <property type="match status" value="1"/>
</dbReference>
<dbReference type="InterPro" id="IPR001790">
    <property type="entry name" value="Ribosomal_uL10"/>
</dbReference>
<dbReference type="OrthoDB" id="3186107at2"/>
<dbReference type="GO" id="GO:0006412">
    <property type="term" value="P:translation"/>
    <property type="evidence" value="ECO:0007669"/>
    <property type="project" value="UniProtKB-UniRule"/>
</dbReference>
<protein>
    <recommendedName>
        <fullName evidence="5 6">Large ribosomal subunit protein uL10</fullName>
    </recommendedName>
</protein>
<dbReference type="InterPro" id="IPR022973">
    <property type="entry name" value="Ribosomal_uL10_bac"/>
</dbReference>
<dbReference type="HAMAP" id="MF_00362">
    <property type="entry name" value="Ribosomal_uL10"/>
    <property type="match status" value="1"/>
</dbReference>
<dbReference type="NCBIfam" id="NF000955">
    <property type="entry name" value="PRK00099.1-1"/>
    <property type="match status" value="1"/>
</dbReference>
<dbReference type="GO" id="GO:0070180">
    <property type="term" value="F:large ribosomal subunit rRNA binding"/>
    <property type="evidence" value="ECO:0007669"/>
    <property type="project" value="UniProtKB-UniRule"/>
</dbReference>
<dbReference type="InterPro" id="IPR043141">
    <property type="entry name" value="Ribosomal_uL10-like_sf"/>
</dbReference>
<evidence type="ECO:0000256" key="3">
    <source>
        <dbReference type="ARBA" id="ARBA00022980"/>
    </source>
</evidence>
<dbReference type="Proteomes" id="UP000256379">
    <property type="component" value="Unassembled WGS sequence"/>
</dbReference>
<evidence type="ECO:0000256" key="5">
    <source>
        <dbReference type="ARBA" id="ARBA00035202"/>
    </source>
</evidence>
<evidence type="ECO:0000313" key="7">
    <source>
        <dbReference type="EMBL" id="RDU66806.1"/>
    </source>
</evidence>
<dbReference type="SUPFAM" id="SSF160369">
    <property type="entry name" value="Ribosomal protein L10-like"/>
    <property type="match status" value="1"/>
</dbReference>
<dbReference type="InterPro" id="IPR047865">
    <property type="entry name" value="Ribosomal_uL10_bac_type"/>
</dbReference>
<keyword evidence="6" id="KW-0694">RNA-binding</keyword>